<comment type="similarity">
    <text evidence="1">Belongs to the peptidase S33 family.</text>
</comment>
<dbReference type="OrthoDB" id="190201at2759"/>
<dbReference type="InterPro" id="IPR000073">
    <property type="entry name" value="AB_hydrolase_1"/>
</dbReference>
<comment type="caution">
    <text evidence="4">The sequence shown here is derived from an EMBL/GenBank/DDBJ whole genome shotgun (WGS) entry which is preliminary data.</text>
</comment>
<reference evidence="4" key="1">
    <citation type="submission" date="2021-02" db="EMBL/GenBank/DDBJ databases">
        <title>Genome sequence Cadophora malorum strain M34.</title>
        <authorList>
            <person name="Stefanovic E."/>
            <person name="Vu D."/>
            <person name="Scully C."/>
            <person name="Dijksterhuis J."/>
            <person name="Roader J."/>
            <person name="Houbraken J."/>
        </authorList>
    </citation>
    <scope>NUCLEOTIDE SEQUENCE</scope>
    <source>
        <strain evidence="4">M34</strain>
    </source>
</reference>
<proteinExistence type="inferred from homology"/>
<dbReference type="EMBL" id="JAFJYH010000428">
    <property type="protein sequence ID" value="KAG4411916.1"/>
    <property type="molecule type" value="Genomic_DNA"/>
</dbReference>
<feature type="domain" description="AB hydrolase-1" evidence="3">
    <location>
        <begin position="43"/>
        <end position="297"/>
    </location>
</feature>
<dbReference type="InterPro" id="IPR050471">
    <property type="entry name" value="AB_hydrolase"/>
</dbReference>
<keyword evidence="5" id="KW-1185">Reference proteome</keyword>
<evidence type="ECO:0000313" key="4">
    <source>
        <dbReference type="EMBL" id="KAG4411916.1"/>
    </source>
</evidence>
<dbReference type="NCBIfam" id="TIGR01250">
    <property type="entry name" value="pro_imino_pep_2"/>
    <property type="match status" value="1"/>
</dbReference>
<evidence type="ECO:0000259" key="3">
    <source>
        <dbReference type="Pfam" id="PF00561"/>
    </source>
</evidence>
<dbReference type="GO" id="GO:0006508">
    <property type="term" value="P:proteolysis"/>
    <property type="evidence" value="ECO:0007669"/>
    <property type="project" value="InterPro"/>
</dbReference>
<evidence type="ECO:0000313" key="5">
    <source>
        <dbReference type="Proteomes" id="UP000664132"/>
    </source>
</evidence>
<sequence length="312" mass="35297">MASQISPDLITEGTIPFSPPGTDKKCSTWYRIFGSLEKSSRIPLLVIHGGPGLSHDYLLPMQELWSSHQIPIIFYDQIGNGKSTHLPETKGDETFWKEELFWDELDNLIQGLGLKEYDVLGQSWGGMMGSKWAGIRKPKGLRRFIISNSPADLNAWERAYARYRKSLPEDVETKLRRGEEAEDWEGKEYEEALMYFFSKHMITVNPMPAELLESLAWAGRDGTVAMTMSGPDEFKSRGVMKDWSAAEAAKGIEVPTLVINGVNEGASDEAVKPFVDGIKNVRWIKLKNSTHCPLHEEKENYLRIVSEFLLLD</sequence>
<dbReference type="Pfam" id="PF00561">
    <property type="entry name" value="Abhydrolase_1"/>
    <property type="match status" value="1"/>
</dbReference>
<dbReference type="PIRSF" id="PIRSF005539">
    <property type="entry name" value="Pept_S33_TRI_F1"/>
    <property type="match status" value="1"/>
</dbReference>
<dbReference type="Proteomes" id="UP000664132">
    <property type="component" value="Unassembled WGS sequence"/>
</dbReference>
<dbReference type="InterPro" id="IPR002410">
    <property type="entry name" value="Peptidase_S33"/>
</dbReference>
<dbReference type="SUPFAM" id="SSF53474">
    <property type="entry name" value="alpha/beta-Hydrolases"/>
    <property type="match status" value="1"/>
</dbReference>
<evidence type="ECO:0000256" key="2">
    <source>
        <dbReference type="ARBA" id="ARBA00022801"/>
    </source>
</evidence>
<dbReference type="PANTHER" id="PTHR43433:SF5">
    <property type="entry name" value="AB HYDROLASE-1 DOMAIN-CONTAINING PROTEIN"/>
    <property type="match status" value="1"/>
</dbReference>
<dbReference type="InterPro" id="IPR005945">
    <property type="entry name" value="Pro_imino_pep"/>
</dbReference>
<dbReference type="PANTHER" id="PTHR43433">
    <property type="entry name" value="HYDROLASE, ALPHA/BETA FOLD FAMILY PROTEIN"/>
    <property type="match status" value="1"/>
</dbReference>
<dbReference type="PRINTS" id="PR00793">
    <property type="entry name" value="PROAMNOPTASE"/>
</dbReference>
<keyword evidence="2" id="KW-0378">Hydrolase</keyword>
<dbReference type="Gene3D" id="3.40.50.1820">
    <property type="entry name" value="alpha/beta hydrolase"/>
    <property type="match status" value="1"/>
</dbReference>
<accession>A0A8H7T2R8</accession>
<dbReference type="InterPro" id="IPR029058">
    <property type="entry name" value="AB_hydrolase_fold"/>
</dbReference>
<organism evidence="4 5">
    <name type="scientific">Cadophora malorum</name>
    <dbReference type="NCBI Taxonomy" id="108018"/>
    <lineage>
        <taxon>Eukaryota</taxon>
        <taxon>Fungi</taxon>
        <taxon>Dikarya</taxon>
        <taxon>Ascomycota</taxon>
        <taxon>Pezizomycotina</taxon>
        <taxon>Leotiomycetes</taxon>
        <taxon>Helotiales</taxon>
        <taxon>Ploettnerulaceae</taxon>
        <taxon>Cadophora</taxon>
    </lineage>
</organism>
<gene>
    <name evidence="4" type="ORF">IFR04_014954</name>
</gene>
<dbReference type="AlphaFoldDB" id="A0A8H7T2R8"/>
<evidence type="ECO:0000256" key="1">
    <source>
        <dbReference type="ARBA" id="ARBA00010088"/>
    </source>
</evidence>
<name>A0A8H7T2R8_9HELO</name>
<dbReference type="GO" id="GO:0008233">
    <property type="term" value="F:peptidase activity"/>
    <property type="evidence" value="ECO:0007669"/>
    <property type="project" value="InterPro"/>
</dbReference>
<protein>
    <recommendedName>
        <fullName evidence="3">AB hydrolase-1 domain-containing protein</fullName>
    </recommendedName>
</protein>